<evidence type="ECO:0000313" key="2">
    <source>
        <dbReference type="EMBL" id="QJT05926.1"/>
    </source>
</evidence>
<proteinExistence type="predicted"/>
<sequence>MGAAATGLGPAVVWGAVLLLLGSGRISAAAAGTAVFALRSADTGLQGLVGYGCDLLRTGLYLDDWERFVNEAAGQRLDRGTLTPSRPHHIALRQDPDAYRPERGGT</sequence>
<dbReference type="AlphaFoldDB" id="A0A6M4X6Q0"/>
<keyword evidence="3" id="KW-1185">Reference proteome</keyword>
<dbReference type="EMBL" id="CP049838">
    <property type="protein sequence ID" value="QJT05926.1"/>
    <property type="molecule type" value="Genomic_DNA"/>
</dbReference>
<feature type="compositionally biased region" description="Basic and acidic residues" evidence="1">
    <location>
        <begin position="92"/>
        <end position="106"/>
    </location>
</feature>
<gene>
    <name evidence="2" type="ORF">G9272_41025</name>
</gene>
<evidence type="ECO:0000256" key="1">
    <source>
        <dbReference type="SAM" id="MobiDB-lite"/>
    </source>
</evidence>
<feature type="region of interest" description="Disordered" evidence="1">
    <location>
        <begin position="78"/>
        <end position="106"/>
    </location>
</feature>
<reference evidence="2" key="1">
    <citation type="submission" date="2020-03" db="EMBL/GenBank/DDBJ databases">
        <title>Molecular networking-based the target discovery of potent antiproliferative macrolactams: 5/6/7/16 polycyclic ansamycins and glycosylated trienomycin from Streptomyces cacaoi subsp. asoensis.</title>
        <authorList>
            <person name="Liu L.-L."/>
        </authorList>
    </citation>
    <scope>NUCLEOTIDE SEQUENCE [LARGE SCALE GENOMIC DNA]</scope>
    <source>
        <strain evidence="2">H2S5</strain>
    </source>
</reference>
<dbReference type="Proteomes" id="UP000502665">
    <property type="component" value="Chromosome"/>
</dbReference>
<protein>
    <submittedName>
        <fullName evidence="2">Uncharacterized protein</fullName>
    </submittedName>
</protein>
<evidence type="ECO:0000313" key="3">
    <source>
        <dbReference type="Proteomes" id="UP000502665"/>
    </source>
</evidence>
<organism evidence="2 3">
    <name type="scientific">Streptomyces asoensis</name>
    <dbReference type="NCBI Taxonomy" id="249586"/>
    <lineage>
        <taxon>Bacteria</taxon>
        <taxon>Bacillati</taxon>
        <taxon>Actinomycetota</taxon>
        <taxon>Actinomycetes</taxon>
        <taxon>Kitasatosporales</taxon>
        <taxon>Streptomycetaceae</taxon>
        <taxon>Streptomyces</taxon>
    </lineage>
</organism>
<accession>A0A6M4X6Q0</accession>
<dbReference type="RefSeq" id="WP_171401237.1">
    <property type="nucleotide sequence ID" value="NZ_CP049838.1"/>
</dbReference>
<name>A0A6M4X6Q0_9ACTN</name>